<organism evidence="2 3">
    <name type="scientific">Lachancea mirantina</name>
    <dbReference type="NCBI Taxonomy" id="1230905"/>
    <lineage>
        <taxon>Eukaryota</taxon>
        <taxon>Fungi</taxon>
        <taxon>Dikarya</taxon>
        <taxon>Ascomycota</taxon>
        <taxon>Saccharomycotina</taxon>
        <taxon>Saccharomycetes</taxon>
        <taxon>Saccharomycetales</taxon>
        <taxon>Saccharomycetaceae</taxon>
        <taxon>Lachancea</taxon>
    </lineage>
</organism>
<dbReference type="InterPro" id="IPR018815">
    <property type="entry name" value="Incr_loss_mito_DNA_1"/>
</dbReference>
<protein>
    <submittedName>
        <fullName evidence="2">LAMI_0G15742g1_1</fullName>
    </submittedName>
</protein>
<dbReference type="Pfam" id="PF10311">
    <property type="entry name" value="Ilm1"/>
    <property type="match status" value="1"/>
</dbReference>
<dbReference type="OrthoDB" id="5299849at2759"/>
<accession>A0A1G4KCT9</accession>
<dbReference type="Proteomes" id="UP000191024">
    <property type="component" value="Chromosome G"/>
</dbReference>
<evidence type="ECO:0000313" key="3">
    <source>
        <dbReference type="Proteomes" id="UP000191024"/>
    </source>
</evidence>
<dbReference type="PANTHER" id="PTHR28029:SF1">
    <property type="entry name" value="PROTEIN ILM1"/>
    <property type="match status" value="1"/>
</dbReference>
<keyword evidence="1" id="KW-0472">Membrane</keyword>
<feature type="transmembrane region" description="Helical" evidence="1">
    <location>
        <begin position="49"/>
        <end position="70"/>
    </location>
</feature>
<evidence type="ECO:0000256" key="1">
    <source>
        <dbReference type="SAM" id="Phobius"/>
    </source>
</evidence>
<dbReference type="AlphaFoldDB" id="A0A1G4KCT9"/>
<feature type="transmembrane region" description="Helical" evidence="1">
    <location>
        <begin position="82"/>
        <end position="104"/>
    </location>
</feature>
<keyword evidence="1" id="KW-1133">Transmembrane helix</keyword>
<keyword evidence="1" id="KW-0812">Transmembrane</keyword>
<keyword evidence="3" id="KW-1185">Reference proteome</keyword>
<dbReference type="PANTHER" id="PTHR28029">
    <property type="entry name" value="PROTEIN ILM1"/>
    <property type="match status" value="1"/>
</dbReference>
<name>A0A1G4KCT9_9SACH</name>
<dbReference type="EMBL" id="LT598469">
    <property type="protein sequence ID" value="SCV02082.1"/>
    <property type="molecule type" value="Genomic_DNA"/>
</dbReference>
<proteinExistence type="predicted"/>
<gene>
    <name evidence="2" type="ORF">LAMI_0G15742G</name>
</gene>
<feature type="transmembrane region" description="Helical" evidence="1">
    <location>
        <begin position="116"/>
        <end position="134"/>
    </location>
</feature>
<reference evidence="2 3" key="1">
    <citation type="submission" date="2016-03" db="EMBL/GenBank/DDBJ databases">
        <authorList>
            <person name="Devillers H."/>
        </authorList>
    </citation>
    <scope>NUCLEOTIDE SEQUENCE [LARGE SCALE GENOMIC DNA]</scope>
    <source>
        <strain evidence="2">CBS 11717</strain>
    </source>
</reference>
<evidence type="ECO:0000313" key="2">
    <source>
        <dbReference type="EMBL" id="SCV02082.1"/>
    </source>
</evidence>
<sequence>MALLSSVNIVYLRVAFLCFLSYACLKDVSMILDNASFLVLTHAMQLPALNLAATSAQLGLFAVIFGLMALHDLIPLLETNRMYFQSIVPTRLLFFFVIAGMSYFLETNFYFHNNAVFIYAFVEVWMNFLIFSAIREEKNEDFKQGHRVTGATEDAAYDEDRLSAEELEDTVEIDGFEGE</sequence>